<name>A0A1I7Y8R9_9BILA</name>
<keyword evidence="1" id="KW-0732">Signal</keyword>
<sequence length="205" mass="23832">MRLCLLFLLHIPCLNSFYSNFYRSYKQRAANFTVYFDIIPCNTAKLNFTLAISLGFVDGGHDLMYAQPLKPLEGDGLKDRGQTGVYVDENLFSVAERRCAYYAEFEDQIIYEYCAIPNILYFSMHPHGRVGKDAYLKLENIKLTSQFYSLNSLKNEDKREFPVSEGCNVDRISVKKNSYLLRDGRVKRSKYLPMQEEFAIENTYP</sequence>
<keyword evidence="2" id="KW-1185">Reference proteome</keyword>
<evidence type="ECO:0000313" key="2">
    <source>
        <dbReference type="Proteomes" id="UP000095287"/>
    </source>
</evidence>
<proteinExistence type="predicted"/>
<accession>A0A1I7Y8R9</accession>
<reference evidence="3" key="1">
    <citation type="submission" date="2016-11" db="UniProtKB">
        <authorList>
            <consortium name="WormBaseParasite"/>
        </authorList>
    </citation>
    <scope>IDENTIFICATION</scope>
</reference>
<dbReference type="WBParaSite" id="L893_g13821.t1">
    <property type="protein sequence ID" value="L893_g13821.t1"/>
    <property type="gene ID" value="L893_g13821"/>
</dbReference>
<dbReference type="Proteomes" id="UP000095287">
    <property type="component" value="Unplaced"/>
</dbReference>
<dbReference type="AlphaFoldDB" id="A0A1I7Y8R9"/>
<organism evidence="2 3">
    <name type="scientific">Steinernema glaseri</name>
    <dbReference type="NCBI Taxonomy" id="37863"/>
    <lineage>
        <taxon>Eukaryota</taxon>
        <taxon>Metazoa</taxon>
        <taxon>Ecdysozoa</taxon>
        <taxon>Nematoda</taxon>
        <taxon>Chromadorea</taxon>
        <taxon>Rhabditida</taxon>
        <taxon>Tylenchina</taxon>
        <taxon>Panagrolaimomorpha</taxon>
        <taxon>Strongyloidoidea</taxon>
        <taxon>Steinernematidae</taxon>
        <taxon>Steinernema</taxon>
    </lineage>
</organism>
<protein>
    <submittedName>
        <fullName evidence="3">Uncharacterized protein</fullName>
    </submittedName>
</protein>
<evidence type="ECO:0000313" key="3">
    <source>
        <dbReference type="WBParaSite" id="L893_g13821.t1"/>
    </source>
</evidence>
<feature type="chain" id="PRO_5009311871" evidence="1">
    <location>
        <begin position="17"/>
        <end position="205"/>
    </location>
</feature>
<evidence type="ECO:0000256" key="1">
    <source>
        <dbReference type="SAM" id="SignalP"/>
    </source>
</evidence>
<feature type="signal peptide" evidence="1">
    <location>
        <begin position="1"/>
        <end position="16"/>
    </location>
</feature>